<dbReference type="EMBL" id="SOGN01000017">
    <property type="protein sequence ID" value="TFC83150.1"/>
    <property type="molecule type" value="Genomic_DNA"/>
</dbReference>
<dbReference type="InterPro" id="IPR000073">
    <property type="entry name" value="AB_hydrolase_1"/>
</dbReference>
<dbReference type="PANTHER" id="PTHR43798">
    <property type="entry name" value="MONOACYLGLYCEROL LIPASE"/>
    <property type="match status" value="1"/>
</dbReference>
<reference evidence="3 4" key="1">
    <citation type="submission" date="2019-03" db="EMBL/GenBank/DDBJ databases">
        <title>Genomics of glacier-inhabiting Cryobacterium strains.</title>
        <authorList>
            <person name="Liu Q."/>
            <person name="Xin Y.-H."/>
        </authorList>
    </citation>
    <scope>NUCLEOTIDE SEQUENCE [LARGE SCALE GENOMIC DNA]</scope>
    <source>
        <strain evidence="3 4">TMT2-48-2</strain>
    </source>
</reference>
<keyword evidence="4" id="KW-1185">Reference proteome</keyword>
<protein>
    <submittedName>
        <fullName evidence="3">Alpha/beta fold hydrolase</fullName>
    </submittedName>
</protein>
<dbReference type="Proteomes" id="UP000298433">
    <property type="component" value="Unassembled WGS sequence"/>
</dbReference>
<dbReference type="RefSeq" id="WP_134368920.1">
    <property type="nucleotide sequence ID" value="NZ_SOGN01000017.1"/>
</dbReference>
<comment type="caution">
    <text evidence="3">The sequence shown here is derived from an EMBL/GenBank/DDBJ whole genome shotgun (WGS) entry which is preliminary data.</text>
</comment>
<feature type="domain" description="AB hydrolase-1" evidence="2">
    <location>
        <begin position="76"/>
        <end position="306"/>
    </location>
</feature>
<evidence type="ECO:0000313" key="4">
    <source>
        <dbReference type="Proteomes" id="UP000298433"/>
    </source>
</evidence>
<evidence type="ECO:0000256" key="1">
    <source>
        <dbReference type="SAM" id="MobiDB-lite"/>
    </source>
</evidence>
<accession>A0A4R8XVE9</accession>
<keyword evidence="3" id="KW-0378">Hydrolase</keyword>
<name>A0A4R8XVE9_9MICO</name>
<gene>
    <name evidence="3" type="ORF">E3T23_02940</name>
</gene>
<dbReference type="SUPFAM" id="SSF53474">
    <property type="entry name" value="alpha/beta-Hydrolases"/>
    <property type="match status" value="1"/>
</dbReference>
<dbReference type="Gene3D" id="3.40.50.1820">
    <property type="entry name" value="alpha/beta hydrolase"/>
    <property type="match status" value="1"/>
</dbReference>
<evidence type="ECO:0000313" key="3">
    <source>
        <dbReference type="EMBL" id="TFC83150.1"/>
    </source>
</evidence>
<dbReference type="OrthoDB" id="3211023at2"/>
<dbReference type="GO" id="GO:0016787">
    <property type="term" value="F:hydrolase activity"/>
    <property type="evidence" value="ECO:0007669"/>
    <property type="project" value="UniProtKB-KW"/>
</dbReference>
<dbReference type="InterPro" id="IPR029058">
    <property type="entry name" value="AB_hydrolase_fold"/>
</dbReference>
<dbReference type="PANTHER" id="PTHR43798:SF33">
    <property type="entry name" value="HYDROLASE, PUTATIVE (AFU_ORTHOLOGUE AFUA_2G14860)-RELATED"/>
    <property type="match status" value="1"/>
</dbReference>
<dbReference type="Pfam" id="PF12697">
    <property type="entry name" value="Abhydrolase_6"/>
    <property type="match status" value="1"/>
</dbReference>
<dbReference type="InterPro" id="IPR050266">
    <property type="entry name" value="AB_hydrolase_sf"/>
</dbReference>
<organism evidence="3 4">
    <name type="scientific">Cryobacterium cheniae</name>
    <dbReference type="NCBI Taxonomy" id="1259262"/>
    <lineage>
        <taxon>Bacteria</taxon>
        <taxon>Bacillati</taxon>
        <taxon>Actinomycetota</taxon>
        <taxon>Actinomycetes</taxon>
        <taxon>Micrococcales</taxon>
        <taxon>Microbacteriaceae</taxon>
        <taxon>Cryobacterium</taxon>
    </lineage>
</organism>
<dbReference type="GO" id="GO:0016020">
    <property type="term" value="C:membrane"/>
    <property type="evidence" value="ECO:0007669"/>
    <property type="project" value="TreeGrafter"/>
</dbReference>
<feature type="region of interest" description="Disordered" evidence="1">
    <location>
        <begin position="1"/>
        <end position="34"/>
    </location>
</feature>
<proteinExistence type="predicted"/>
<sequence length="313" mass="34049">MRVWERRSRSRPGRAQADLPAGGPAGGSEDPAVRRDRTLADRDWTVLPAGSRAFSFPAPSGPLAAFELGAPAAARILLLPGATGSKEDFVLLAPLLADAGFLVQSHDLAGQYQSNTAGPGGTDPWDYALFVADLIAFLEAGATPVHVLGYSFAGIVAELALAERPELFASLVLLGVPPQPGQAFRRVRWIGPLSRVLSPRQIAGLTIWGIVSNVNRVPPGRLALVRRRFNVTNRHSVDEMVGLMKRMPDLRALLRRTPIPCLVAVGDRDVWPVHLHREFARRIGADIRVYRTGHSPCETTPHQLARDLLALYR</sequence>
<dbReference type="AlphaFoldDB" id="A0A4R8XVE9"/>
<evidence type="ECO:0000259" key="2">
    <source>
        <dbReference type="Pfam" id="PF12697"/>
    </source>
</evidence>